<dbReference type="Pfam" id="PF13202">
    <property type="entry name" value="EF-hand_5"/>
    <property type="match status" value="2"/>
</dbReference>
<dbReference type="InterPro" id="IPR018247">
    <property type="entry name" value="EF_Hand_1_Ca_BS"/>
</dbReference>
<keyword evidence="3" id="KW-0732">Signal</keyword>
<dbReference type="InterPro" id="IPR050300">
    <property type="entry name" value="GDXG_lipolytic_enzyme"/>
</dbReference>
<dbReference type="GO" id="GO:0005509">
    <property type="term" value="F:calcium ion binding"/>
    <property type="evidence" value="ECO:0007669"/>
    <property type="project" value="InterPro"/>
</dbReference>
<dbReference type="PROSITE" id="PS00018">
    <property type="entry name" value="EF_HAND_1"/>
    <property type="match status" value="1"/>
</dbReference>
<accession>A0A5C5ZX56</accession>
<evidence type="ECO:0000256" key="3">
    <source>
        <dbReference type="SAM" id="SignalP"/>
    </source>
</evidence>
<feature type="signal peptide" evidence="3">
    <location>
        <begin position="1"/>
        <end position="20"/>
    </location>
</feature>
<evidence type="ECO:0000313" key="6">
    <source>
        <dbReference type="Proteomes" id="UP000320176"/>
    </source>
</evidence>
<proteinExistence type="predicted"/>
<sequence length="372" mass="40593" precursor="true">MRFIATLTTLAIITMPLHFADAQDSQRQRPRISFDEVLRREDANKDGKVTQDEFKAPQRLFTRLDRNGDGELTKEDFAGGDTRRNPRGAGQGAPADVNVLRDVVFGKGGDRDLTMHIVLPKEKRDSPQPAYVWIHGGGWQGGTKDGGVGKVIPMVREGFVGATIEYRLTGEAPFPAQIEDCKCAIRYLRAHAEKYKIDPDRIAVGGSSAGGHLVALMGTSGGVKEFEGTGGWPDQSSSVQAVVDHYGPTDFKAFVSTPGYEQHDKAGSPESKLLGSGDVLTNEAGIKRVNPITYVDKDDPPFLIIHGTDDRTVPPNQSEAMDKALKSVNVESTLHLIQDAGHGGPEFAKPEINDMQRKFLLKHLRDKHSTGE</sequence>
<comment type="caution">
    <text evidence="5">The sequence shown here is derived from an EMBL/GenBank/DDBJ whole genome shotgun (WGS) entry which is preliminary data.</text>
</comment>
<evidence type="ECO:0000256" key="1">
    <source>
        <dbReference type="ARBA" id="ARBA00022801"/>
    </source>
</evidence>
<feature type="chain" id="PRO_5023012542" evidence="3">
    <location>
        <begin position="21"/>
        <end position="372"/>
    </location>
</feature>
<organism evidence="5 6">
    <name type="scientific">Stieleria varia</name>
    <dbReference type="NCBI Taxonomy" id="2528005"/>
    <lineage>
        <taxon>Bacteria</taxon>
        <taxon>Pseudomonadati</taxon>
        <taxon>Planctomycetota</taxon>
        <taxon>Planctomycetia</taxon>
        <taxon>Pirellulales</taxon>
        <taxon>Pirellulaceae</taxon>
        <taxon>Stieleria</taxon>
    </lineage>
</organism>
<keyword evidence="6" id="KW-1185">Reference proteome</keyword>
<dbReference type="InterPro" id="IPR011992">
    <property type="entry name" value="EF-hand-dom_pair"/>
</dbReference>
<dbReference type="InterPro" id="IPR029058">
    <property type="entry name" value="AB_hydrolase_fold"/>
</dbReference>
<evidence type="ECO:0000256" key="2">
    <source>
        <dbReference type="SAM" id="MobiDB-lite"/>
    </source>
</evidence>
<keyword evidence="1 5" id="KW-0378">Hydrolase</keyword>
<dbReference type="Pfam" id="PF20434">
    <property type="entry name" value="BD-FAE"/>
    <property type="match status" value="1"/>
</dbReference>
<dbReference type="InterPro" id="IPR049492">
    <property type="entry name" value="BD-FAE-like_dom"/>
</dbReference>
<dbReference type="OrthoDB" id="265201at2"/>
<name>A0A5C5ZX56_9BACT</name>
<feature type="domain" description="EF-hand" evidence="4">
    <location>
        <begin position="52"/>
        <end position="87"/>
    </location>
</feature>
<reference evidence="5 6" key="1">
    <citation type="submission" date="2019-02" db="EMBL/GenBank/DDBJ databases">
        <title>Deep-cultivation of Planctomycetes and their phenomic and genomic characterization uncovers novel biology.</title>
        <authorList>
            <person name="Wiegand S."/>
            <person name="Jogler M."/>
            <person name="Boedeker C."/>
            <person name="Pinto D."/>
            <person name="Vollmers J."/>
            <person name="Rivas-Marin E."/>
            <person name="Kohn T."/>
            <person name="Peeters S.H."/>
            <person name="Heuer A."/>
            <person name="Rast P."/>
            <person name="Oberbeckmann S."/>
            <person name="Bunk B."/>
            <person name="Jeske O."/>
            <person name="Meyerdierks A."/>
            <person name="Storesund J.E."/>
            <person name="Kallscheuer N."/>
            <person name="Luecker S."/>
            <person name="Lage O.M."/>
            <person name="Pohl T."/>
            <person name="Merkel B.J."/>
            <person name="Hornburger P."/>
            <person name="Mueller R.-W."/>
            <person name="Bruemmer F."/>
            <person name="Labrenz M."/>
            <person name="Spormann A.M."/>
            <person name="Op Den Camp H."/>
            <person name="Overmann J."/>
            <person name="Amann R."/>
            <person name="Jetten M.S.M."/>
            <person name="Mascher T."/>
            <person name="Medema M.H."/>
            <person name="Devos D.P."/>
            <person name="Kaster A.-K."/>
            <person name="Ovreas L."/>
            <person name="Rohde M."/>
            <person name="Galperin M.Y."/>
            <person name="Jogler C."/>
        </authorList>
    </citation>
    <scope>NUCLEOTIDE SEQUENCE [LARGE SCALE GENOMIC DNA]</scope>
    <source>
        <strain evidence="5 6">Pla52n</strain>
    </source>
</reference>
<dbReference type="Proteomes" id="UP000320176">
    <property type="component" value="Unassembled WGS sequence"/>
</dbReference>
<dbReference type="PANTHER" id="PTHR48081:SF13">
    <property type="entry name" value="ALPHA_BETA HYDROLASE"/>
    <property type="match status" value="1"/>
</dbReference>
<dbReference type="PROSITE" id="PS50222">
    <property type="entry name" value="EF_HAND_2"/>
    <property type="match status" value="1"/>
</dbReference>
<protein>
    <submittedName>
        <fullName evidence="5">Carboxylesterase NlhH</fullName>
        <ecNumber evidence="5">3.1.1.1</ecNumber>
    </submittedName>
</protein>
<dbReference type="EMBL" id="SJPN01000015">
    <property type="protein sequence ID" value="TWT91558.1"/>
    <property type="molecule type" value="Genomic_DNA"/>
</dbReference>
<feature type="compositionally biased region" description="Basic and acidic residues" evidence="2">
    <location>
        <begin position="64"/>
        <end position="84"/>
    </location>
</feature>
<evidence type="ECO:0000259" key="4">
    <source>
        <dbReference type="PROSITE" id="PS50222"/>
    </source>
</evidence>
<feature type="region of interest" description="Disordered" evidence="2">
    <location>
        <begin position="64"/>
        <end position="93"/>
    </location>
</feature>
<dbReference type="PANTHER" id="PTHR48081">
    <property type="entry name" value="AB HYDROLASE SUPERFAMILY PROTEIN C4A8.06C"/>
    <property type="match status" value="1"/>
</dbReference>
<evidence type="ECO:0000313" key="5">
    <source>
        <dbReference type="EMBL" id="TWT91558.1"/>
    </source>
</evidence>
<dbReference type="RefSeq" id="WP_146523446.1">
    <property type="nucleotide sequence ID" value="NZ_CP151726.1"/>
</dbReference>
<gene>
    <name evidence="5" type="primary">nlhH_5</name>
    <name evidence="5" type="ORF">Pla52n_65490</name>
</gene>
<dbReference type="SUPFAM" id="SSF47473">
    <property type="entry name" value="EF-hand"/>
    <property type="match status" value="1"/>
</dbReference>
<dbReference type="GO" id="GO:0106435">
    <property type="term" value="F:carboxylesterase activity"/>
    <property type="evidence" value="ECO:0007669"/>
    <property type="project" value="UniProtKB-EC"/>
</dbReference>
<dbReference type="AlphaFoldDB" id="A0A5C5ZX56"/>
<dbReference type="Gene3D" id="3.40.50.1820">
    <property type="entry name" value="alpha/beta hydrolase"/>
    <property type="match status" value="1"/>
</dbReference>
<dbReference type="Gene3D" id="1.10.238.10">
    <property type="entry name" value="EF-hand"/>
    <property type="match status" value="1"/>
</dbReference>
<dbReference type="EC" id="3.1.1.1" evidence="5"/>
<dbReference type="InterPro" id="IPR002048">
    <property type="entry name" value="EF_hand_dom"/>
</dbReference>
<dbReference type="SUPFAM" id="SSF53474">
    <property type="entry name" value="alpha/beta-Hydrolases"/>
    <property type="match status" value="1"/>
</dbReference>